<evidence type="ECO:0000313" key="3">
    <source>
        <dbReference type="Proteomes" id="UP001470230"/>
    </source>
</evidence>
<evidence type="ECO:0008006" key="4">
    <source>
        <dbReference type="Google" id="ProtNLM"/>
    </source>
</evidence>
<organism evidence="2 3">
    <name type="scientific">Tritrichomonas musculus</name>
    <dbReference type="NCBI Taxonomy" id="1915356"/>
    <lineage>
        <taxon>Eukaryota</taxon>
        <taxon>Metamonada</taxon>
        <taxon>Parabasalia</taxon>
        <taxon>Tritrichomonadida</taxon>
        <taxon>Tritrichomonadidae</taxon>
        <taxon>Tritrichomonas</taxon>
    </lineage>
</organism>
<evidence type="ECO:0000313" key="2">
    <source>
        <dbReference type="EMBL" id="KAK8857393.1"/>
    </source>
</evidence>
<keyword evidence="3" id="KW-1185">Reference proteome</keyword>
<dbReference type="Gene3D" id="2.60.120.260">
    <property type="entry name" value="Galactose-binding domain-like"/>
    <property type="match status" value="1"/>
</dbReference>
<gene>
    <name evidence="2" type="ORF">M9Y10_015798</name>
</gene>
<protein>
    <recommendedName>
        <fullName evidence="4">BTB domain-containing protein</fullName>
    </recommendedName>
</protein>
<accession>A0ABR2I4N2</accession>
<evidence type="ECO:0000256" key="1">
    <source>
        <dbReference type="SAM" id="MobiDB-lite"/>
    </source>
</evidence>
<reference evidence="2 3" key="1">
    <citation type="submission" date="2024-04" db="EMBL/GenBank/DDBJ databases">
        <title>Tritrichomonas musculus Genome.</title>
        <authorList>
            <person name="Alves-Ferreira E."/>
            <person name="Grigg M."/>
            <person name="Lorenzi H."/>
            <person name="Galac M."/>
        </authorList>
    </citation>
    <scope>NUCLEOTIDE SEQUENCE [LARGE SCALE GENOMIC DNA]</scope>
    <source>
        <strain evidence="2 3">EAF2021</strain>
    </source>
</reference>
<name>A0ABR2I4N2_9EUKA</name>
<feature type="compositionally biased region" description="Polar residues" evidence="1">
    <location>
        <begin position="281"/>
        <end position="319"/>
    </location>
</feature>
<sequence length="522" mass="59919">MDPFSNHSEIEFIVDNSHYFVPLSLVKPFSSTIQQLDPTEKYLVYQFYELNDPQGMFELVIDLFYGRSIDINQNNAFFLGYIGDILGITQLSEATNSYRRIQLTPENIFDILSYLGAFHISEKNIIKYAGDNWPLLSKSEKALYLPFYILNEIFSKNPQISVDFDFISDLLQKKSMFESPQRKNEFISLFEYCDFSLLTSRQMKELFDYVSYDTVPPQILKKFTQRLTKDVKNEQTENSNRPIELSKKPEQTLSKPPAPPQSPSKGSEQTVSKIPTPPTSQPKNLSSSSATIIKSPQPPMTSLHQTNSMPIPTGETATPTGGIRGCRRNKPAPVPPLKSSQSVIVDFESGYELSGVITMLQDNLSQWKKEVDLIIPKNMKGESFKYSLFDHNPQRWWSNYDGKKCSIDTAWIIVGFHHYTLRLDYYTLASRGEKSFYSQPMSWKIYGSNDPAKFEEKDLIVYVKNAPSMNVPRPMKTFQVERRSKSYSYFKFVLLKNFTTRVQDQGELSLSAFELFGVLTAK</sequence>
<comment type="caution">
    <text evidence="2">The sequence shown here is derived from an EMBL/GenBank/DDBJ whole genome shotgun (WGS) entry which is preliminary data.</text>
</comment>
<feature type="region of interest" description="Disordered" evidence="1">
    <location>
        <begin position="231"/>
        <end position="339"/>
    </location>
</feature>
<proteinExistence type="predicted"/>
<dbReference type="EMBL" id="JAPFFF010000020">
    <property type="protein sequence ID" value="KAK8857393.1"/>
    <property type="molecule type" value="Genomic_DNA"/>
</dbReference>
<dbReference type="Proteomes" id="UP001470230">
    <property type="component" value="Unassembled WGS sequence"/>
</dbReference>